<sequence length="622" mass="69244">MISGLSPFSVIDVTRFQLQVYPYDKMFLKPFRIKTKTSIKSSDRKKMRADILHQYPSLSESDVLKLVPHKEDMSHIKINTHGDENIAVYSVGKNPIFYEHFKTLYPTVYTLWLHPDIVPAFRTWPPVFEKLQKGADLMLPGVVPDNEPSPKMFGNLQKGDIVSIKIAGNKSPVALGKALLSGEDMYMSAMRGKGVAVLHMLGDVLWEIGDKSKPPVVPEPLPNTVTDESSEGDSCETFAKGPDELVPNKERDGESSDLNIENLQIQDKEPDGEEAAAAVLTEEGSEEDEADNSERDPVAEMDELLGFCFACAIKSKVKKSDLPLLTGNILRNFMQPFSGGKQLDLKKSSYKKVSFFLSKFLQAKVKEGFITIKEQSKGVDVITDIDKSHPALREVQVPEVQEIAEAAKPQASEEETYQPLTFTDVYLVNAATHDLFKESGIAKGQALLISDVRHHVTNYIKTNNLQQANPKMVTLDPILAHAILKPAEGDLDHMNWEQVINRVVGKMQAAIAISSGSGPPTIKKTKLEPIKLEVVMRASSKKVTIVDNLEEYGIDIRLFSRIVQKSVACSCTVAQPEQKNKGPQVLVQGNQINFVYNLLTEKYKIPKRYVTGLENAPKQKKR</sequence>
<evidence type="ECO:0000256" key="1">
    <source>
        <dbReference type="ARBA" id="ARBA00022490"/>
    </source>
</evidence>
<dbReference type="PANTHER" id="PTHR12217">
    <property type="entry name" value="EUKARYOTIC TRANSLATION INITIATION FACTOR 2D"/>
    <property type="match status" value="1"/>
</dbReference>
<evidence type="ECO:0000313" key="5">
    <source>
        <dbReference type="Proteomes" id="UP001497497"/>
    </source>
</evidence>
<feature type="compositionally biased region" description="Basic and acidic residues" evidence="2">
    <location>
        <begin position="241"/>
        <end position="254"/>
    </location>
</feature>
<dbReference type="CDD" id="cd11610">
    <property type="entry name" value="eIF2D_N"/>
    <property type="match status" value="1"/>
</dbReference>
<gene>
    <name evidence="4" type="ORF">GSLYS_00008325001</name>
</gene>
<dbReference type="InterPro" id="IPR058886">
    <property type="entry name" value="SWIB_eIF2D"/>
</dbReference>
<dbReference type="InterPro" id="IPR001950">
    <property type="entry name" value="SUI1"/>
</dbReference>
<dbReference type="InterPro" id="IPR048248">
    <property type="entry name" value="PUA_eIF2d-like"/>
</dbReference>
<dbReference type="GO" id="GO:0003743">
    <property type="term" value="F:translation initiation factor activity"/>
    <property type="evidence" value="ECO:0007669"/>
    <property type="project" value="InterPro"/>
</dbReference>
<dbReference type="Pfam" id="PF01253">
    <property type="entry name" value="SUI1"/>
    <property type="match status" value="1"/>
</dbReference>
<dbReference type="Gene3D" id="3.10.400.20">
    <property type="match status" value="1"/>
</dbReference>
<dbReference type="InterPro" id="IPR048247">
    <property type="entry name" value="eIF2D_N"/>
</dbReference>
<dbReference type="InterPro" id="IPR039759">
    <property type="entry name" value="eIF2D_SUI1"/>
</dbReference>
<reference evidence="4 5" key="1">
    <citation type="submission" date="2024-04" db="EMBL/GenBank/DDBJ databases">
        <authorList>
            <consortium name="Genoscope - CEA"/>
            <person name="William W."/>
        </authorList>
    </citation>
    <scope>NUCLEOTIDE SEQUENCE [LARGE SCALE GENOMIC DNA]</scope>
</reference>
<dbReference type="Pfam" id="PF17832">
    <property type="entry name" value="Pre-PUA"/>
    <property type="match status" value="1"/>
</dbReference>
<dbReference type="InterPro" id="IPR057429">
    <property type="entry name" value="WH_eIF2D"/>
</dbReference>
<dbReference type="InterPro" id="IPR036885">
    <property type="entry name" value="SWIB_MDM2_dom_sf"/>
</dbReference>
<accession>A0AAV2HK13</accession>
<feature type="region of interest" description="Disordered" evidence="2">
    <location>
        <begin position="211"/>
        <end position="257"/>
    </location>
</feature>
<dbReference type="InterPro" id="IPR041366">
    <property type="entry name" value="Pre-PUA"/>
</dbReference>
<dbReference type="PROSITE" id="PS50296">
    <property type="entry name" value="SUI1"/>
    <property type="match status" value="1"/>
</dbReference>
<feature type="domain" description="SUI1" evidence="3">
    <location>
        <begin position="530"/>
        <end position="603"/>
    </location>
</feature>
<dbReference type="Gene3D" id="3.30.780.10">
    <property type="entry name" value="SUI1-like domain"/>
    <property type="match status" value="1"/>
</dbReference>
<dbReference type="InterPro" id="IPR036877">
    <property type="entry name" value="SUI1_dom_sf"/>
</dbReference>
<dbReference type="SUPFAM" id="SSF55159">
    <property type="entry name" value="eIF1-like"/>
    <property type="match status" value="1"/>
</dbReference>
<dbReference type="GO" id="GO:0001731">
    <property type="term" value="P:formation of translation preinitiation complex"/>
    <property type="evidence" value="ECO:0007669"/>
    <property type="project" value="InterPro"/>
</dbReference>
<dbReference type="InterPro" id="IPR015947">
    <property type="entry name" value="PUA-like_sf"/>
</dbReference>
<dbReference type="SUPFAM" id="SSF47592">
    <property type="entry name" value="SWIB/MDM2 domain"/>
    <property type="match status" value="1"/>
</dbReference>
<dbReference type="Pfam" id="PF26291">
    <property type="entry name" value="SWIB_eIF2D"/>
    <property type="match status" value="1"/>
</dbReference>
<name>A0AAV2HK13_LYMST</name>
<keyword evidence="5" id="KW-1185">Reference proteome</keyword>
<dbReference type="EMBL" id="CAXITT010000169">
    <property type="protein sequence ID" value="CAL1534365.1"/>
    <property type="molecule type" value="Genomic_DNA"/>
</dbReference>
<protein>
    <recommendedName>
        <fullName evidence="3">SUI1 domain-containing protein</fullName>
    </recommendedName>
</protein>
<dbReference type="CDD" id="cd21156">
    <property type="entry name" value="PUA_eIF2d-like"/>
    <property type="match status" value="1"/>
</dbReference>
<dbReference type="PANTHER" id="PTHR12217:SF4">
    <property type="entry name" value="EUKARYOTIC TRANSLATION INITIATION FACTOR 2D"/>
    <property type="match status" value="1"/>
</dbReference>
<dbReference type="Proteomes" id="UP001497497">
    <property type="component" value="Unassembled WGS sequence"/>
</dbReference>
<dbReference type="SUPFAM" id="SSF88697">
    <property type="entry name" value="PUA domain-like"/>
    <property type="match status" value="1"/>
</dbReference>
<evidence type="ECO:0000313" key="4">
    <source>
        <dbReference type="EMBL" id="CAL1534365.1"/>
    </source>
</evidence>
<dbReference type="GO" id="GO:0003723">
    <property type="term" value="F:RNA binding"/>
    <property type="evidence" value="ECO:0007669"/>
    <property type="project" value="InterPro"/>
</dbReference>
<dbReference type="AlphaFoldDB" id="A0AAV2HK13"/>
<dbReference type="GO" id="GO:0005737">
    <property type="term" value="C:cytoplasm"/>
    <property type="evidence" value="ECO:0007669"/>
    <property type="project" value="UniProtKB-SubCell"/>
</dbReference>
<evidence type="ECO:0000259" key="3">
    <source>
        <dbReference type="PROSITE" id="PS50296"/>
    </source>
</evidence>
<dbReference type="InterPro" id="IPR004521">
    <property type="entry name" value="Uncharacterised_CHP00451"/>
</dbReference>
<dbReference type="Pfam" id="PF26292">
    <property type="entry name" value="PUA_elF2D"/>
    <property type="match status" value="1"/>
</dbReference>
<keyword evidence="1" id="KW-0963">Cytoplasm</keyword>
<dbReference type="Pfam" id="PF25304">
    <property type="entry name" value="WHD_eIF2D"/>
    <property type="match status" value="1"/>
</dbReference>
<dbReference type="NCBIfam" id="TIGR00451">
    <property type="entry name" value="unchar_dom_2"/>
    <property type="match status" value="1"/>
</dbReference>
<dbReference type="PROSITE" id="PS50890">
    <property type="entry name" value="PUA"/>
    <property type="match status" value="1"/>
</dbReference>
<dbReference type="CDD" id="cd11608">
    <property type="entry name" value="eIF2D_C"/>
    <property type="match status" value="1"/>
</dbReference>
<organism evidence="4 5">
    <name type="scientific">Lymnaea stagnalis</name>
    <name type="common">Great pond snail</name>
    <name type="synonym">Helix stagnalis</name>
    <dbReference type="NCBI Taxonomy" id="6523"/>
    <lineage>
        <taxon>Eukaryota</taxon>
        <taxon>Metazoa</taxon>
        <taxon>Spiralia</taxon>
        <taxon>Lophotrochozoa</taxon>
        <taxon>Mollusca</taxon>
        <taxon>Gastropoda</taxon>
        <taxon>Heterobranchia</taxon>
        <taxon>Euthyneura</taxon>
        <taxon>Panpulmonata</taxon>
        <taxon>Hygrophila</taxon>
        <taxon>Lymnaeoidea</taxon>
        <taxon>Lymnaeidae</taxon>
        <taxon>Lymnaea</taxon>
    </lineage>
</organism>
<dbReference type="InterPro" id="IPR039757">
    <property type="entry name" value="EIF2D"/>
</dbReference>
<proteinExistence type="predicted"/>
<evidence type="ECO:0000256" key="2">
    <source>
        <dbReference type="SAM" id="MobiDB-lite"/>
    </source>
</evidence>
<dbReference type="FunFam" id="3.10.400.20:FF:000002">
    <property type="entry name" value="Eukaryotic translation initiation factor 2D"/>
    <property type="match status" value="1"/>
</dbReference>
<comment type="caution">
    <text evidence="4">The sequence shown here is derived from an EMBL/GenBank/DDBJ whole genome shotgun (WGS) entry which is preliminary data.</text>
</comment>